<reference evidence="1 2" key="1">
    <citation type="submission" date="2020-08" db="EMBL/GenBank/DDBJ databases">
        <title>Genomic Encyclopedia of Type Strains, Phase IV (KMG-IV): sequencing the most valuable type-strain genomes for metagenomic binning, comparative biology and taxonomic classification.</title>
        <authorList>
            <person name="Goeker M."/>
        </authorList>
    </citation>
    <scope>NUCLEOTIDE SEQUENCE [LARGE SCALE GENOMIC DNA]</scope>
    <source>
        <strain evidence="1 2">DSM 29854</strain>
    </source>
</reference>
<organism evidence="1 2">
    <name type="scientific">Rufibacter quisquiliarum</name>
    <dbReference type="NCBI Taxonomy" id="1549639"/>
    <lineage>
        <taxon>Bacteria</taxon>
        <taxon>Pseudomonadati</taxon>
        <taxon>Bacteroidota</taxon>
        <taxon>Cytophagia</taxon>
        <taxon>Cytophagales</taxon>
        <taxon>Hymenobacteraceae</taxon>
        <taxon>Rufibacter</taxon>
    </lineage>
</organism>
<accession>A0A839GGE1</accession>
<gene>
    <name evidence="1" type="ORF">FHS90_002675</name>
</gene>
<proteinExistence type="predicted"/>
<dbReference type="AlphaFoldDB" id="A0A839GGE1"/>
<dbReference type="Proteomes" id="UP000563094">
    <property type="component" value="Unassembled WGS sequence"/>
</dbReference>
<name>A0A839GGE1_9BACT</name>
<dbReference type="RefSeq" id="WP_182513327.1">
    <property type="nucleotide sequence ID" value="NZ_JACJIQ010000010.1"/>
</dbReference>
<comment type="caution">
    <text evidence="1">The sequence shown here is derived from an EMBL/GenBank/DDBJ whole genome shotgun (WGS) entry which is preliminary data.</text>
</comment>
<dbReference type="EMBL" id="JACJIQ010000010">
    <property type="protein sequence ID" value="MBA9077952.1"/>
    <property type="molecule type" value="Genomic_DNA"/>
</dbReference>
<keyword evidence="2" id="KW-1185">Reference proteome</keyword>
<sequence>MSRELFYPVFNTFFQALPHTFRDKAAEKGTAIETRVASEAGGTWSSIKNTDRWKLELGATSTPVAVVCIPIEFSWILFTKSIRPHEIMNKVKTKGDKH</sequence>
<evidence type="ECO:0000313" key="2">
    <source>
        <dbReference type="Proteomes" id="UP000563094"/>
    </source>
</evidence>
<evidence type="ECO:0000313" key="1">
    <source>
        <dbReference type="EMBL" id="MBA9077952.1"/>
    </source>
</evidence>
<protein>
    <submittedName>
        <fullName evidence="1">Uncharacterized protein</fullName>
    </submittedName>
</protein>